<evidence type="ECO:0000313" key="3">
    <source>
        <dbReference type="EMBL" id="GFA96469.1"/>
    </source>
</evidence>
<protein>
    <submittedName>
        <fullName evidence="3">Integrase, catalytic region, zinc finger, CCHC-type, peptidase aspartic, catalytic</fullName>
    </submittedName>
</protein>
<feature type="domain" description="Retrovirus-related Pol polyprotein from transposon TNT 1-94-like beta-barrel" evidence="2">
    <location>
        <begin position="14"/>
        <end position="59"/>
    </location>
</feature>
<proteinExistence type="predicted"/>
<evidence type="ECO:0000256" key="1">
    <source>
        <dbReference type="SAM" id="MobiDB-lite"/>
    </source>
</evidence>
<evidence type="ECO:0000259" key="2">
    <source>
        <dbReference type="Pfam" id="PF22936"/>
    </source>
</evidence>
<name>A0A699KLX4_TANCI</name>
<accession>A0A699KLX4</accession>
<feature type="compositionally biased region" description="Polar residues" evidence="1">
    <location>
        <begin position="193"/>
        <end position="217"/>
    </location>
</feature>
<dbReference type="AlphaFoldDB" id="A0A699KLX4"/>
<sequence length="217" mass="23804">MMVRTLPVVQIVLWYSDSGCSKHMTGDRSRLMNFVKKFIGTVRFGNDHFSAIMGYEDYVIGDSVISGKTVPITPQQNGVVERRNRTLIEAARKMLIFSKALMLRSKSEPPHIERPVLPAQAIQAPVNLDGTPSSTTIDRDAPSPSISPLSSALQSHSLHKGIAAEPNYIEDHNIAPVNNNPFVNVFASEPHSEASSSGDISSTESPYVSQTLHHLKK</sequence>
<dbReference type="Gene3D" id="3.30.420.10">
    <property type="entry name" value="Ribonuclease H-like superfamily/Ribonuclease H"/>
    <property type="match status" value="1"/>
</dbReference>
<dbReference type="InterPro" id="IPR054722">
    <property type="entry name" value="PolX-like_BBD"/>
</dbReference>
<feature type="region of interest" description="Disordered" evidence="1">
    <location>
        <begin position="128"/>
        <end position="152"/>
    </location>
</feature>
<feature type="compositionally biased region" description="Low complexity" evidence="1">
    <location>
        <begin position="142"/>
        <end position="152"/>
    </location>
</feature>
<feature type="region of interest" description="Disordered" evidence="1">
    <location>
        <begin position="189"/>
        <end position="217"/>
    </location>
</feature>
<comment type="caution">
    <text evidence="3">The sequence shown here is derived from an EMBL/GenBank/DDBJ whole genome shotgun (WGS) entry which is preliminary data.</text>
</comment>
<dbReference type="EMBL" id="BKCJ010523368">
    <property type="protein sequence ID" value="GFA96469.1"/>
    <property type="molecule type" value="Genomic_DNA"/>
</dbReference>
<dbReference type="Pfam" id="PF22936">
    <property type="entry name" value="Pol_BBD"/>
    <property type="match status" value="1"/>
</dbReference>
<dbReference type="InterPro" id="IPR036397">
    <property type="entry name" value="RNaseH_sf"/>
</dbReference>
<dbReference type="GO" id="GO:0003676">
    <property type="term" value="F:nucleic acid binding"/>
    <property type="evidence" value="ECO:0007669"/>
    <property type="project" value="InterPro"/>
</dbReference>
<reference evidence="3" key="1">
    <citation type="journal article" date="2019" name="Sci. Rep.">
        <title>Draft genome of Tanacetum cinerariifolium, the natural source of mosquito coil.</title>
        <authorList>
            <person name="Yamashiro T."/>
            <person name="Shiraishi A."/>
            <person name="Satake H."/>
            <person name="Nakayama K."/>
        </authorList>
    </citation>
    <scope>NUCLEOTIDE SEQUENCE</scope>
</reference>
<dbReference type="SUPFAM" id="SSF53098">
    <property type="entry name" value="Ribonuclease H-like"/>
    <property type="match status" value="1"/>
</dbReference>
<organism evidence="3">
    <name type="scientific">Tanacetum cinerariifolium</name>
    <name type="common">Dalmatian daisy</name>
    <name type="synonym">Chrysanthemum cinerariifolium</name>
    <dbReference type="NCBI Taxonomy" id="118510"/>
    <lineage>
        <taxon>Eukaryota</taxon>
        <taxon>Viridiplantae</taxon>
        <taxon>Streptophyta</taxon>
        <taxon>Embryophyta</taxon>
        <taxon>Tracheophyta</taxon>
        <taxon>Spermatophyta</taxon>
        <taxon>Magnoliopsida</taxon>
        <taxon>eudicotyledons</taxon>
        <taxon>Gunneridae</taxon>
        <taxon>Pentapetalae</taxon>
        <taxon>asterids</taxon>
        <taxon>campanulids</taxon>
        <taxon>Asterales</taxon>
        <taxon>Asteraceae</taxon>
        <taxon>Asteroideae</taxon>
        <taxon>Anthemideae</taxon>
        <taxon>Anthemidinae</taxon>
        <taxon>Tanacetum</taxon>
    </lineage>
</organism>
<dbReference type="InterPro" id="IPR012337">
    <property type="entry name" value="RNaseH-like_sf"/>
</dbReference>
<gene>
    <name evidence="3" type="ORF">Tci_668441</name>
</gene>